<dbReference type="AlphaFoldDB" id="A0A1X6PH79"/>
<dbReference type="EMBL" id="KV918778">
    <property type="protein sequence ID" value="OSX80217.1"/>
    <property type="molecule type" value="Genomic_DNA"/>
</dbReference>
<protein>
    <submittedName>
        <fullName evidence="1">Uncharacterized protein</fullName>
    </submittedName>
</protein>
<accession>A0A1X6PH79</accession>
<evidence type="ECO:0000313" key="1">
    <source>
        <dbReference type="EMBL" id="OSX80217.1"/>
    </source>
</evidence>
<proteinExistence type="predicted"/>
<name>A0A1X6PH79_PORUM</name>
<sequence length="388" mass="38687">MDLGQVSTVNATHAMVLRKGRRVNYVIKKRAMKGTRSASILPPLTAGQASAAAASYPMLDVLPLPPTRQPEQPLFKPRFPHVPSSMNPPVVRSLPAIMMLKTAMRTSLSSGRGKAASTEVPLTAHPVKMAATAATAATAAMAVTAAMPAAATVPPVLPEPRVTGGSVGFSAVPMTARTPAAVSGTAVVGVAAGAGGVAVKPTVSILARDGMAAGTAKGVADKPTASHVAFDGIAAGDTHAPRMATGAATGVAAAAFGSPGVPKTRAAGCSADLVAVPTAVRTEPLMAADGASGGATGPTVVFTAKHEERVSVAGAAAFPAVPRAARAAPHVAHMAASSAESPADDVVEDLVVISSSLVKLPGAFEDDADVIVVCENVRPVCLFYPMAV</sequence>
<gene>
    <name evidence="1" type="ORF">BU14_0056s0002</name>
</gene>
<keyword evidence="2" id="KW-1185">Reference proteome</keyword>
<organism evidence="1 2">
    <name type="scientific">Porphyra umbilicalis</name>
    <name type="common">Purple laver</name>
    <name type="synonym">Red alga</name>
    <dbReference type="NCBI Taxonomy" id="2786"/>
    <lineage>
        <taxon>Eukaryota</taxon>
        <taxon>Rhodophyta</taxon>
        <taxon>Bangiophyceae</taxon>
        <taxon>Bangiales</taxon>
        <taxon>Bangiaceae</taxon>
        <taxon>Porphyra</taxon>
    </lineage>
</organism>
<reference evidence="1 2" key="1">
    <citation type="submission" date="2017-03" db="EMBL/GenBank/DDBJ databases">
        <title>WGS assembly of Porphyra umbilicalis.</title>
        <authorList>
            <person name="Brawley S.H."/>
            <person name="Blouin N.A."/>
            <person name="Ficko-Blean E."/>
            <person name="Wheeler G.L."/>
            <person name="Lohr M."/>
            <person name="Goodson H.V."/>
            <person name="Jenkins J.W."/>
            <person name="Blaby-Haas C.E."/>
            <person name="Helliwell K.E."/>
            <person name="Chan C."/>
            <person name="Marriage T."/>
            <person name="Bhattacharya D."/>
            <person name="Klein A.S."/>
            <person name="Badis Y."/>
            <person name="Brodie J."/>
            <person name="Cao Y."/>
            <person name="Collen J."/>
            <person name="Dittami S.M."/>
            <person name="Gachon C.M."/>
            <person name="Green B.R."/>
            <person name="Karpowicz S."/>
            <person name="Kim J.W."/>
            <person name="Kudahl U."/>
            <person name="Lin S."/>
            <person name="Michel G."/>
            <person name="Mittag M."/>
            <person name="Olson B.J."/>
            <person name="Pangilinan J."/>
            <person name="Peng Y."/>
            <person name="Qiu H."/>
            <person name="Shu S."/>
            <person name="Singer J.T."/>
            <person name="Smith A.G."/>
            <person name="Sprecher B.N."/>
            <person name="Wagner V."/>
            <person name="Wang W."/>
            <person name="Wang Z.-Y."/>
            <person name="Yan J."/>
            <person name="Yarish C."/>
            <person name="Zoeuner-Riek S."/>
            <person name="Zhuang Y."/>
            <person name="Zou Y."/>
            <person name="Lindquist E.A."/>
            <person name="Grimwood J."/>
            <person name="Barry K."/>
            <person name="Rokhsar D.S."/>
            <person name="Schmutz J."/>
            <person name="Stiller J.W."/>
            <person name="Grossman A.R."/>
            <person name="Prochnik S.E."/>
        </authorList>
    </citation>
    <scope>NUCLEOTIDE SEQUENCE [LARGE SCALE GENOMIC DNA]</scope>
    <source>
        <strain evidence="1">4086291</strain>
    </source>
</reference>
<evidence type="ECO:0000313" key="2">
    <source>
        <dbReference type="Proteomes" id="UP000218209"/>
    </source>
</evidence>
<dbReference type="Proteomes" id="UP000218209">
    <property type="component" value="Unassembled WGS sequence"/>
</dbReference>